<protein>
    <submittedName>
        <fullName evidence="6">Kinase-like protein</fullName>
    </submittedName>
</protein>
<dbReference type="GO" id="GO:0005737">
    <property type="term" value="C:cytoplasm"/>
    <property type="evidence" value="ECO:0007669"/>
    <property type="project" value="TreeGrafter"/>
</dbReference>
<evidence type="ECO:0000256" key="2">
    <source>
        <dbReference type="ARBA" id="ARBA00022840"/>
    </source>
</evidence>
<accession>A0A2I2FSU2</accession>
<feature type="region of interest" description="Disordered" evidence="4">
    <location>
        <begin position="1"/>
        <end position="173"/>
    </location>
</feature>
<feature type="compositionally biased region" description="Polar residues" evidence="4">
    <location>
        <begin position="125"/>
        <end position="135"/>
    </location>
</feature>
<dbReference type="PANTHER" id="PTHR24346">
    <property type="entry name" value="MAP/MICROTUBULE AFFINITY-REGULATING KINASE"/>
    <property type="match status" value="1"/>
</dbReference>
<dbReference type="GO" id="GO:0005524">
    <property type="term" value="F:ATP binding"/>
    <property type="evidence" value="ECO:0007669"/>
    <property type="project" value="UniProtKB-UniRule"/>
</dbReference>
<dbReference type="PROSITE" id="PS00108">
    <property type="entry name" value="PROTEIN_KINASE_ST"/>
    <property type="match status" value="1"/>
</dbReference>
<dbReference type="Gene3D" id="1.10.510.10">
    <property type="entry name" value="Transferase(Phosphotransferase) domain 1"/>
    <property type="match status" value="1"/>
</dbReference>
<dbReference type="InterPro" id="IPR017441">
    <property type="entry name" value="Protein_kinase_ATP_BS"/>
</dbReference>
<dbReference type="RefSeq" id="XP_024698991.1">
    <property type="nucleotide sequence ID" value="XM_024850247.1"/>
</dbReference>
<keyword evidence="6" id="KW-0808">Transferase</keyword>
<dbReference type="SMART" id="SM00220">
    <property type="entry name" value="S_TKc"/>
    <property type="match status" value="1"/>
</dbReference>
<dbReference type="GO" id="GO:0035556">
    <property type="term" value="P:intracellular signal transduction"/>
    <property type="evidence" value="ECO:0007669"/>
    <property type="project" value="TreeGrafter"/>
</dbReference>
<gene>
    <name evidence="6" type="ORF">P170DRAFT_441150</name>
</gene>
<evidence type="ECO:0000256" key="3">
    <source>
        <dbReference type="PROSITE-ProRule" id="PRU10141"/>
    </source>
</evidence>
<keyword evidence="2 3" id="KW-0067">ATP-binding</keyword>
<dbReference type="AlphaFoldDB" id="A0A2I2FSU2"/>
<feature type="compositionally biased region" description="Basic residues" evidence="4">
    <location>
        <begin position="207"/>
        <end position="216"/>
    </location>
</feature>
<dbReference type="InterPro" id="IPR008271">
    <property type="entry name" value="Ser/Thr_kinase_AS"/>
</dbReference>
<dbReference type="Pfam" id="PF00069">
    <property type="entry name" value="Pkinase"/>
    <property type="match status" value="1"/>
</dbReference>
<dbReference type="PROSITE" id="PS00107">
    <property type="entry name" value="PROTEIN_KINASE_ATP"/>
    <property type="match status" value="1"/>
</dbReference>
<dbReference type="InterPro" id="IPR000719">
    <property type="entry name" value="Prot_kinase_dom"/>
</dbReference>
<dbReference type="PROSITE" id="PS50011">
    <property type="entry name" value="PROTEIN_KINASE_DOM"/>
    <property type="match status" value="1"/>
</dbReference>
<feature type="compositionally biased region" description="Basic and acidic residues" evidence="4">
    <location>
        <begin position="98"/>
        <end position="109"/>
    </location>
</feature>
<evidence type="ECO:0000313" key="6">
    <source>
        <dbReference type="EMBL" id="PLB43689.1"/>
    </source>
</evidence>
<dbReference type="FunFam" id="1.10.510.10:FF:000985">
    <property type="entry name" value="Serine/threonine-protein kinase MARK2"/>
    <property type="match status" value="1"/>
</dbReference>
<feature type="region of interest" description="Disordered" evidence="4">
    <location>
        <begin position="196"/>
        <end position="227"/>
    </location>
</feature>
<dbReference type="GeneID" id="36557946"/>
<feature type="compositionally biased region" description="Polar residues" evidence="4">
    <location>
        <begin position="41"/>
        <end position="61"/>
    </location>
</feature>
<keyword evidence="6" id="KW-0418">Kinase</keyword>
<comment type="caution">
    <text evidence="6">The sequence shown here is derived from an EMBL/GenBank/DDBJ whole genome shotgun (WGS) entry which is preliminary data.</text>
</comment>
<dbReference type="Gene3D" id="3.30.200.20">
    <property type="entry name" value="Phosphorylase Kinase, domain 1"/>
    <property type="match status" value="1"/>
</dbReference>
<dbReference type="SUPFAM" id="SSF56112">
    <property type="entry name" value="Protein kinase-like (PK-like)"/>
    <property type="match status" value="1"/>
</dbReference>
<evidence type="ECO:0000256" key="4">
    <source>
        <dbReference type="SAM" id="MobiDB-lite"/>
    </source>
</evidence>
<dbReference type="InterPro" id="IPR011009">
    <property type="entry name" value="Kinase-like_dom_sf"/>
</dbReference>
<evidence type="ECO:0000256" key="1">
    <source>
        <dbReference type="ARBA" id="ARBA00022741"/>
    </source>
</evidence>
<feature type="binding site" evidence="3">
    <location>
        <position position="291"/>
    </location>
    <ligand>
        <name>ATP</name>
        <dbReference type="ChEBI" id="CHEBI:30616"/>
    </ligand>
</feature>
<feature type="region of interest" description="Disordered" evidence="4">
    <location>
        <begin position="424"/>
        <end position="452"/>
    </location>
</feature>
<dbReference type="Proteomes" id="UP000234275">
    <property type="component" value="Unassembled WGS sequence"/>
</dbReference>
<proteinExistence type="predicted"/>
<evidence type="ECO:0000259" key="5">
    <source>
        <dbReference type="PROSITE" id="PS50011"/>
    </source>
</evidence>
<dbReference type="VEuPathDB" id="FungiDB:P170DRAFT_441150"/>
<reference evidence="6 7" key="1">
    <citation type="submission" date="2016-12" db="EMBL/GenBank/DDBJ databases">
        <title>The genomes of Aspergillus section Nigri reveals drivers in fungal speciation.</title>
        <authorList>
            <consortium name="DOE Joint Genome Institute"/>
            <person name="Vesth T.C."/>
            <person name="Nybo J."/>
            <person name="Theobald S."/>
            <person name="Brandl J."/>
            <person name="Frisvad J.C."/>
            <person name="Nielsen K.F."/>
            <person name="Lyhne E.K."/>
            <person name="Kogle M.E."/>
            <person name="Kuo A."/>
            <person name="Riley R."/>
            <person name="Clum A."/>
            <person name="Nolan M."/>
            <person name="Lipzen A."/>
            <person name="Salamov A."/>
            <person name="Henrissat B."/>
            <person name="Wiebenga A."/>
            <person name="De Vries R.P."/>
            <person name="Grigoriev I.V."/>
            <person name="Mortensen U.H."/>
            <person name="Andersen M.R."/>
            <person name="Baker S.E."/>
        </authorList>
    </citation>
    <scope>NUCLEOTIDE SEQUENCE [LARGE SCALE GENOMIC DNA]</scope>
    <source>
        <strain evidence="6 7">IBT 23096</strain>
    </source>
</reference>
<dbReference type="FunFam" id="3.30.200.20:FF:000567">
    <property type="entry name" value="Serine/threonine-protein kinase MARK2"/>
    <property type="match status" value="1"/>
</dbReference>
<dbReference type="GO" id="GO:0004674">
    <property type="term" value="F:protein serine/threonine kinase activity"/>
    <property type="evidence" value="ECO:0007669"/>
    <property type="project" value="TreeGrafter"/>
</dbReference>
<keyword evidence="7" id="KW-1185">Reference proteome</keyword>
<dbReference type="EMBL" id="MSFO01000010">
    <property type="protein sequence ID" value="PLB43689.1"/>
    <property type="molecule type" value="Genomic_DNA"/>
</dbReference>
<dbReference type="OrthoDB" id="4062651at2759"/>
<dbReference type="STRING" id="1392250.A0A2I2FSU2"/>
<feature type="compositionally biased region" description="Polar residues" evidence="4">
    <location>
        <begin position="147"/>
        <end position="157"/>
    </location>
</feature>
<keyword evidence="1 3" id="KW-0547">Nucleotide-binding</keyword>
<feature type="domain" description="Protein kinase" evidence="5">
    <location>
        <begin position="255"/>
        <end position="561"/>
    </location>
</feature>
<organism evidence="6 7">
    <name type="scientific">Aspergillus steynii IBT 23096</name>
    <dbReference type="NCBI Taxonomy" id="1392250"/>
    <lineage>
        <taxon>Eukaryota</taxon>
        <taxon>Fungi</taxon>
        <taxon>Dikarya</taxon>
        <taxon>Ascomycota</taxon>
        <taxon>Pezizomycotina</taxon>
        <taxon>Eurotiomycetes</taxon>
        <taxon>Eurotiomycetidae</taxon>
        <taxon>Eurotiales</taxon>
        <taxon>Aspergillaceae</taxon>
        <taxon>Aspergillus</taxon>
        <taxon>Aspergillus subgen. Circumdati</taxon>
    </lineage>
</organism>
<dbReference type="GO" id="GO:0000226">
    <property type="term" value="P:microtubule cytoskeleton organization"/>
    <property type="evidence" value="ECO:0007669"/>
    <property type="project" value="TreeGrafter"/>
</dbReference>
<sequence>MSGLHSATPPISVPRPHDLERAEGDDDVGFPHKPDDLPSSPLDSFIQNRRPSVSFDPTVTLDSGRPRALEQPLARSDSRTRPQRFQAKGSSLKNALTPDDHDQDQDQAHEIYGPRPMGINASLRRYQSQRGSLPTSPEDDLRLDRPTSLTSVSTASPLTEELRTPPEASRGALSPICMASPVQGFTSLDDRNSWSGTAITPFGSKTRGPRARHSSRRSTASSGKSPASMFLSMWGNADEPAPQPDDEGQMVGTDYVLGKQIGFGGFSTVKEAYKVEESGETKRLAVKVVRKQISGKSEKENDEVQAEFDHEVRVWRYLSHPNVLTLDAVYETDYATFCFTKLAIGGTLFDLVRQNRQGLSLHLAKKYSYQLACALRYLHEDARVVHRDIKLENCLLDPIELPDGTQASNLVLCDFGMAEWMTTDNGGESPDPYDNVADRPPPKTLGPAGSSTSVAGSLEYASPELLLSTDGVIDPSVDIWAFGVIVYATIVGSRPFQDPFAPRIQTRIINGTWDKECVLNAEKDPQSRHDREAALEVITGCLDMDVEKRWTIRDVLCSRWLRDFADPMNDAAPESAWKL</sequence>
<evidence type="ECO:0000313" key="7">
    <source>
        <dbReference type="Proteomes" id="UP000234275"/>
    </source>
</evidence>
<dbReference type="PANTHER" id="PTHR24346:SF76">
    <property type="entry name" value="NON-SPECIFIC SERINE_THREONINE PROTEIN KINASE"/>
    <property type="match status" value="1"/>
</dbReference>
<name>A0A2I2FSU2_9EURO</name>